<dbReference type="EMBL" id="CP104694">
    <property type="protein sequence ID" value="UXI66463.1"/>
    <property type="molecule type" value="Genomic_DNA"/>
</dbReference>
<dbReference type="SMART" id="SM00448">
    <property type="entry name" value="REC"/>
    <property type="match status" value="1"/>
</dbReference>
<evidence type="ECO:0000256" key="1">
    <source>
        <dbReference type="ARBA" id="ARBA00022553"/>
    </source>
</evidence>
<dbReference type="Proteomes" id="UP001064632">
    <property type="component" value="Chromosome"/>
</dbReference>
<dbReference type="InterPro" id="IPR036388">
    <property type="entry name" value="WH-like_DNA-bd_sf"/>
</dbReference>
<keyword evidence="11" id="KW-1185">Reference proteome</keyword>
<gene>
    <name evidence="10" type="ORF">N4264_17125</name>
</gene>
<evidence type="ECO:0000256" key="5">
    <source>
        <dbReference type="ARBA" id="ARBA00023163"/>
    </source>
</evidence>
<accession>A0ABY6BBD2</accession>
<keyword evidence="1 6" id="KW-0597">Phosphoprotein</keyword>
<protein>
    <submittedName>
        <fullName evidence="10">Response regulator</fullName>
    </submittedName>
</protein>
<keyword evidence="2" id="KW-0902">Two-component regulatory system</keyword>
<name>A0ABY6BBD2_9GAMM</name>
<feature type="modified residue" description="4-aspartylphosphate" evidence="6">
    <location>
        <position position="62"/>
    </location>
</feature>
<dbReference type="PANTHER" id="PTHR48111:SF4">
    <property type="entry name" value="DNA-BINDING DUAL TRANSCRIPTIONAL REGULATOR OMPR"/>
    <property type="match status" value="1"/>
</dbReference>
<dbReference type="SUPFAM" id="SSF52172">
    <property type="entry name" value="CheY-like"/>
    <property type="match status" value="1"/>
</dbReference>
<evidence type="ECO:0000256" key="4">
    <source>
        <dbReference type="ARBA" id="ARBA00023125"/>
    </source>
</evidence>
<dbReference type="PROSITE" id="PS50110">
    <property type="entry name" value="RESPONSE_REGULATORY"/>
    <property type="match status" value="1"/>
</dbReference>
<dbReference type="InterPro" id="IPR001867">
    <property type="entry name" value="OmpR/PhoB-type_DNA-bd"/>
</dbReference>
<proteinExistence type="predicted"/>
<dbReference type="PROSITE" id="PS51755">
    <property type="entry name" value="OMPR_PHOB"/>
    <property type="match status" value="1"/>
</dbReference>
<dbReference type="InterPro" id="IPR039420">
    <property type="entry name" value="WalR-like"/>
</dbReference>
<evidence type="ECO:0000256" key="2">
    <source>
        <dbReference type="ARBA" id="ARBA00023012"/>
    </source>
</evidence>
<dbReference type="InterPro" id="IPR016032">
    <property type="entry name" value="Sig_transdc_resp-reg_C-effctor"/>
</dbReference>
<evidence type="ECO:0000256" key="3">
    <source>
        <dbReference type="ARBA" id="ARBA00023015"/>
    </source>
</evidence>
<dbReference type="RefSeq" id="WP_261693447.1">
    <property type="nucleotide sequence ID" value="NZ_CP104694.1"/>
</dbReference>
<dbReference type="PANTHER" id="PTHR48111">
    <property type="entry name" value="REGULATOR OF RPOS"/>
    <property type="match status" value="1"/>
</dbReference>
<dbReference type="Gene3D" id="6.10.250.690">
    <property type="match status" value="1"/>
</dbReference>
<evidence type="ECO:0000259" key="9">
    <source>
        <dbReference type="PROSITE" id="PS51755"/>
    </source>
</evidence>
<dbReference type="Pfam" id="PF00486">
    <property type="entry name" value="Trans_reg_C"/>
    <property type="match status" value="1"/>
</dbReference>
<feature type="domain" description="OmpR/PhoB-type" evidence="9">
    <location>
        <begin position="144"/>
        <end position="243"/>
    </location>
</feature>
<evidence type="ECO:0000313" key="11">
    <source>
        <dbReference type="Proteomes" id="UP001064632"/>
    </source>
</evidence>
<dbReference type="SMART" id="SM00862">
    <property type="entry name" value="Trans_reg_C"/>
    <property type="match status" value="1"/>
</dbReference>
<sequence length="248" mass="27031">MSTTGTPSAASAHILIVDDDDEVVSLLQRYLGSHGYRISTASDGNRMRQIIVSEAVDLILLDLGLPGDDGLDLTRELRREWHGAVIIVSGRGESVDRVVGLELGADDYVAKPFDLRELLARVRSVLRRAAPARVALPEATAKSDSRLTFAGFVMDMRSRTLAGPTGDIPLTTGEFDLLCVFVGEPGRVLSRDDLMSRLHGREAGPYDRAIDMQITRLRRKIEVDSSKPALLKSVRGAGYLFAAEVSRS</sequence>
<dbReference type="InterPro" id="IPR011006">
    <property type="entry name" value="CheY-like_superfamily"/>
</dbReference>
<dbReference type="Gene3D" id="1.10.10.10">
    <property type="entry name" value="Winged helix-like DNA-binding domain superfamily/Winged helix DNA-binding domain"/>
    <property type="match status" value="1"/>
</dbReference>
<dbReference type="InterPro" id="IPR001789">
    <property type="entry name" value="Sig_transdc_resp-reg_receiver"/>
</dbReference>
<organism evidence="10 11">
    <name type="scientific">Tahibacter amnicola</name>
    <dbReference type="NCBI Taxonomy" id="2976241"/>
    <lineage>
        <taxon>Bacteria</taxon>
        <taxon>Pseudomonadati</taxon>
        <taxon>Pseudomonadota</taxon>
        <taxon>Gammaproteobacteria</taxon>
        <taxon>Lysobacterales</taxon>
        <taxon>Rhodanobacteraceae</taxon>
        <taxon>Tahibacter</taxon>
    </lineage>
</organism>
<evidence type="ECO:0000256" key="6">
    <source>
        <dbReference type="PROSITE-ProRule" id="PRU00169"/>
    </source>
</evidence>
<dbReference type="SUPFAM" id="SSF46894">
    <property type="entry name" value="C-terminal effector domain of the bipartite response regulators"/>
    <property type="match status" value="1"/>
</dbReference>
<reference evidence="10" key="1">
    <citation type="submission" date="2022-09" db="EMBL/GenBank/DDBJ databases">
        <title>Tahibacter sp. nov., isolated from a fresh water.</title>
        <authorList>
            <person name="Baek J.H."/>
            <person name="Lee J.K."/>
            <person name="Kim J.M."/>
            <person name="Jeon C.O."/>
        </authorList>
    </citation>
    <scope>NUCLEOTIDE SEQUENCE</scope>
    <source>
        <strain evidence="10">W38</strain>
    </source>
</reference>
<feature type="domain" description="Response regulatory" evidence="8">
    <location>
        <begin position="13"/>
        <end position="126"/>
    </location>
</feature>
<evidence type="ECO:0000313" key="10">
    <source>
        <dbReference type="EMBL" id="UXI66463.1"/>
    </source>
</evidence>
<evidence type="ECO:0000259" key="8">
    <source>
        <dbReference type="PROSITE" id="PS50110"/>
    </source>
</evidence>
<dbReference type="Pfam" id="PF00072">
    <property type="entry name" value="Response_reg"/>
    <property type="match status" value="1"/>
</dbReference>
<feature type="DNA-binding region" description="OmpR/PhoB-type" evidence="7">
    <location>
        <begin position="144"/>
        <end position="243"/>
    </location>
</feature>
<dbReference type="Gene3D" id="3.40.50.2300">
    <property type="match status" value="1"/>
</dbReference>
<keyword evidence="3" id="KW-0805">Transcription regulation</keyword>
<evidence type="ECO:0000256" key="7">
    <source>
        <dbReference type="PROSITE-ProRule" id="PRU01091"/>
    </source>
</evidence>
<keyword evidence="5" id="KW-0804">Transcription</keyword>
<keyword evidence="4 7" id="KW-0238">DNA-binding</keyword>
<dbReference type="CDD" id="cd00383">
    <property type="entry name" value="trans_reg_C"/>
    <property type="match status" value="1"/>
</dbReference>